<dbReference type="Proteomes" id="UP001304895">
    <property type="component" value="Unassembled WGS sequence"/>
</dbReference>
<evidence type="ECO:0000313" key="2">
    <source>
        <dbReference type="EMBL" id="KAK4130302.1"/>
    </source>
</evidence>
<protein>
    <submittedName>
        <fullName evidence="2">Uncharacterized protein</fullName>
    </submittedName>
</protein>
<dbReference type="EMBL" id="MU853438">
    <property type="protein sequence ID" value="KAK4130302.1"/>
    <property type="molecule type" value="Genomic_DNA"/>
</dbReference>
<accession>A0AAN6UC55</accession>
<feature type="compositionally biased region" description="Polar residues" evidence="1">
    <location>
        <begin position="245"/>
        <end position="260"/>
    </location>
</feature>
<reference evidence="2" key="1">
    <citation type="journal article" date="2023" name="Mol. Phylogenet. Evol.">
        <title>Genome-scale phylogeny and comparative genomics of the fungal order Sordariales.</title>
        <authorList>
            <person name="Hensen N."/>
            <person name="Bonometti L."/>
            <person name="Westerberg I."/>
            <person name="Brannstrom I.O."/>
            <person name="Guillou S."/>
            <person name="Cros-Aarteil S."/>
            <person name="Calhoun S."/>
            <person name="Haridas S."/>
            <person name="Kuo A."/>
            <person name="Mondo S."/>
            <person name="Pangilinan J."/>
            <person name="Riley R."/>
            <person name="LaButti K."/>
            <person name="Andreopoulos B."/>
            <person name="Lipzen A."/>
            <person name="Chen C."/>
            <person name="Yan M."/>
            <person name="Daum C."/>
            <person name="Ng V."/>
            <person name="Clum A."/>
            <person name="Steindorff A."/>
            <person name="Ohm R.A."/>
            <person name="Martin F."/>
            <person name="Silar P."/>
            <person name="Natvig D.O."/>
            <person name="Lalanne C."/>
            <person name="Gautier V."/>
            <person name="Ament-Velasquez S.L."/>
            <person name="Kruys A."/>
            <person name="Hutchinson M.I."/>
            <person name="Powell A.J."/>
            <person name="Barry K."/>
            <person name="Miller A.N."/>
            <person name="Grigoriev I.V."/>
            <person name="Debuchy R."/>
            <person name="Gladieux P."/>
            <person name="Hiltunen Thoren M."/>
            <person name="Johannesson H."/>
        </authorList>
    </citation>
    <scope>NUCLEOTIDE SEQUENCE</scope>
    <source>
        <strain evidence="2">CBS 123565</strain>
    </source>
</reference>
<gene>
    <name evidence="2" type="ORF">BT67DRAFT_225356</name>
</gene>
<comment type="caution">
    <text evidence="2">The sequence shown here is derived from an EMBL/GenBank/DDBJ whole genome shotgun (WGS) entry which is preliminary data.</text>
</comment>
<reference evidence="2" key="2">
    <citation type="submission" date="2023-05" db="EMBL/GenBank/DDBJ databases">
        <authorList>
            <consortium name="Lawrence Berkeley National Laboratory"/>
            <person name="Steindorff A."/>
            <person name="Hensen N."/>
            <person name="Bonometti L."/>
            <person name="Westerberg I."/>
            <person name="Brannstrom I.O."/>
            <person name="Guillou S."/>
            <person name="Cros-Aarteil S."/>
            <person name="Calhoun S."/>
            <person name="Haridas S."/>
            <person name="Kuo A."/>
            <person name="Mondo S."/>
            <person name="Pangilinan J."/>
            <person name="Riley R."/>
            <person name="Labutti K."/>
            <person name="Andreopoulos B."/>
            <person name="Lipzen A."/>
            <person name="Chen C."/>
            <person name="Yanf M."/>
            <person name="Daum C."/>
            <person name="Ng V."/>
            <person name="Clum A."/>
            <person name="Ohm R."/>
            <person name="Martin F."/>
            <person name="Silar P."/>
            <person name="Natvig D."/>
            <person name="Lalanne C."/>
            <person name="Gautier V."/>
            <person name="Ament-Velasquez S.L."/>
            <person name="Kruys A."/>
            <person name="Hutchinson M.I."/>
            <person name="Powell A.J."/>
            <person name="Barry K."/>
            <person name="Miller A.N."/>
            <person name="Grigoriev I.V."/>
            <person name="Debuchy R."/>
            <person name="Gladieux P."/>
            <person name="Thoren M.H."/>
            <person name="Johannesson H."/>
        </authorList>
    </citation>
    <scope>NUCLEOTIDE SEQUENCE</scope>
    <source>
        <strain evidence="2">CBS 123565</strain>
    </source>
</reference>
<proteinExistence type="predicted"/>
<organism evidence="2 3">
    <name type="scientific">Trichocladium antarcticum</name>
    <dbReference type="NCBI Taxonomy" id="1450529"/>
    <lineage>
        <taxon>Eukaryota</taxon>
        <taxon>Fungi</taxon>
        <taxon>Dikarya</taxon>
        <taxon>Ascomycota</taxon>
        <taxon>Pezizomycotina</taxon>
        <taxon>Sordariomycetes</taxon>
        <taxon>Sordariomycetidae</taxon>
        <taxon>Sordariales</taxon>
        <taxon>Chaetomiaceae</taxon>
        <taxon>Trichocladium</taxon>
    </lineage>
</organism>
<feature type="compositionally biased region" description="Basic and acidic residues" evidence="1">
    <location>
        <begin position="220"/>
        <end position="231"/>
    </location>
</feature>
<dbReference type="AlphaFoldDB" id="A0AAN6UC55"/>
<evidence type="ECO:0000256" key="1">
    <source>
        <dbReference type="SAM" id="MobiDB-lite"/>
    </source>
</evidence>
<feature type="region of interest" description="Disordered" evidence="1">
    <location>
        <begin position="38"/>
        <end position="264"/>
    </location>
</feature>
<evidence type="ECO:0000313" key="3">
    <source>
        <dbReference type="Proteomes" id="UP001304895"/>
    </source>
</evidence>
<feature type="compositionally biased region" description="Low complexity" evidence="1">
    <location>
        <begin position="166"/>
        <end position="180"/>
    </location>
</feature>
<feature type="compositionally biased region" description="Polar residues" evidence="1">
    <location>
        <begin position="321"/>
        <end position="343"/>
    </location>
</feature>
<name>A0AAN6UC55_9PEZI</name>
<sequence>MLRLKPTVVRLTAAEVADVVTRRRFRRYLELDQAHIPPYGLSERDKPSGKPLLAVSSPEALERESTPQTDSGKRAASPPDSWALPSAEDSPVPDVLDRSVEQDIPSSPDPNPRRGQHKQVGEDGRQHTPGSLLLPLRPKHDLTTIAHGDGAGDLDEPAVQRNSLATSSTSTPRRSSPESSGRMEQRGAAAPGPASTTSLAGSHTPRSTEQPGSQSSPTRRARDLAGRKDVELDGNADPSTPRRISLSTNTVTTPAVSNQVPPEDNLSLDTAEILQGSESRRASSLSLSITLLTFRVYNDSLPALAQPRTPHNLPEARHQSRLQGSYTAPTRRSSPQLSGTPTTSRGRRDCSRRRDPSPLGLQTPGFVGLYGGMENGDDSTLFEEIARDLEFGLSGPERSD</sequence>
<keyword evidence="3" id="KW-1185">Reference proteome</keyword>
<feature type="compositionally biased region" description="Polar residues" evidence="1">
    <location>
        <begin position="194"/>
        <end position="218"/>
    </location>
</feature>
<feature type="compositionally biased region" description="Basic and acidic residues" evidence="1">
    <location>
        <begin position="346"/>
        <end position="356"/>
    </location>
</feature>
<feature type="region of interest" description="Disordered" evidence="1">
    <location>
        <begin position="304"/>
        <end position="372"/>
    </location>
</feature>